<evidence type="ECO:0000313" key="1">
    <source>
        <dbReference type="EMBL" id="ADM40404.1"/>
    </source>
</evidence>
<gene>
    <name evidence="1" type="ordered locus">ETAF_0280</name>
</gene>
<proteinExistence type="predicted"/>
<evidence type="ECO:0000313" key="2">
    <source>
        <dbReference type="Proteomes" id="UP000002230"/>
    </source>
</evidence>
<sequence length="41" mass="4676">MKASLILPGYLNHSLTENHLNICCNLIFLYAFHHIHGQVSL</sequence>
<protein>
    <submittedName>
        <fullName evidence="1">Uncharacterized protein</fullName>
    </submittedName>
</protein>
<accession>A0A0H3DML6</accession>
<dbReference type="Proteomes" id="UP000002230">
    <property type="component" value="Chromosome"/>
</dbReference>
<dbReference type="EMBL" id="CP002154">
    <property type="protein sequence ID" value="ADM40404.1"/>
    <property type="molecule type" value="Genomic_DNA"/>
</dbReference>
<keyword evidence="2" id="KW-1185">Reference proteome</keyword>
<dbReference type="KEGG" id="etd:ETAF_0280"/>
<organism evidence="1 2">
    <name type="scientific">Edwardsiella tarda (strain FL6-60)</name>
    <dbReference type="NCBI Taxonomy" id="718251"/>
    <lineage>
        <taxon>Bacteria</taxon>
        <taxon>Pseudomonadati</taxon>
        <taxon>Pseudomonadota</taxon>
        <taxon>Gammaproteobacteria</taxon>
        <taxon>Enterobacterales</taxon>
        <taxon>Hafniaceae</taxon>
        <taxon>Edwardsiella</taxon>
    </lineage>
</organism>
<reference evidence="2" key="1">
    <citation type="submission" date="2010-08" db="EMBL/GenBank/DDBJ databases">
        <title>Genome comparisons of Edwardsiella bacteria analysed using deep sequencing technology.</title>
        <authorList>
            <person name="van Soest J.J."/>
            <person name="Henkel C.V."/>
            <person name="Jansen H.J."/>
            <person name="van den Hondel C.A.M.J.J."/>
            <person name="Bloemberg G.V."/>
            <person name="Meijer A.H."/>
            <person name="Spaink H.P."/>
        </authorList>
    </citation>
    <scope>NUCLEOTIDE SEQUENCE [LARGE SCALE GENOMIC DNA]</scope>
    <source>
        <strain evidence="2">FL6-60</strain>
    </source>
</reference>
<dbReference type="HOGENOM" id="CLU_3269312_0_0_6"/>
<dbReference type="AlphaFoldDB" id="A0A0H3DML6"/>
<reference evidence="1 2" key="2">
    <citation type="journal article" date="2011" name="BMC Immunol.">
        <title>Comparison of static immersion and intravenous injection systems for exposure of zebrafish embryos to the natural pathogen Edwardsiella tarda.</title>
        <authorList>
            <person name="van Soest J.J."/>
            <person name="Stockhammer O.W."/>
            <person name="Ordas A."/>
            <person name="Bloemberg G.V."/>
            <person name="Spaink H.P."/>
            <person name="Meijer A.H."/>
        </authorList>
    </citation>
    <scope>NUCLEOTIDE SEQUENCE [LARGE SCALE GENOMIC DNA]</scope>
    <source>
        <strain evidence="1 2">FL6-60</strain>
    </source>
</reference>
<name>A0A0H3DML6_EDWTF</name>